<sequence length="115" mass="12811">MFSACKPHGILYFLFIIRQVSSYRYLPDSGHVPYFYSTLERDLLANATEIPHHVLIVYGTWYCSGSLTASKIVVTAASCFIHYNGEAIAVKIGTESITATGKMSILMTEILKRLS</sequence>
<feature type="domain" description="Peptidase S1" evidence="2">
    <location>
        <begin position="46"/>
        <end position="99"/>
    </location>
</feature>
<dbReference type="Proteomes" id="UP001152562">
    <property type="component" value="Unassembled WGS sequence"/>
</dbReference>
<reference evidence="3" key="1">
    <citation type="submission" date="2022-05" db="EMBL/GenBank/DDBJ databases">
        <authorList>
            <person name="Okamura Y."/>
        </authorList>
    </citation>
    <scope>NUCLEOTIDE SEQUENCE</scope>
</reference>
<keyword evidence="4" id="KW-1185">Reference proteome</keyword>
<dbReference type="Pfam" id="PF00089">
    <property type="entry name" value="Trypsin"/>
    <property type="match status" value="1"/>
</dbReference>
<evidence type="ECO:0000259" key="2">
    <source>
        <dbReference type="Pfam" id="PF00089"/>
    </source>
</evidence>
<dbReference type="InterPro" id="IPR009003">
    <property type="entry name" value="Peptidase_S1_PA"/>
</dbReference>
<feature type="signal peptide" evidence="1">
    <location>
        <begin position="1"/>
        <end position="22"/>
    </location>
</feature>
<comment type="caution">
    <text evidence="3">The sequence shown here is derived from an EMBL/GenBank/DDBJ whole genome shotgun (WGS) entry which is preliminary data.</text>
</comment>
<dbReference type="AlphaFoldDB" id="A0A9P0T4E2"/>
<dbReference type="Gene3D" id="2.40.10.10">
    <property type="entry name" value="Trypsin-like serine proteases"/>
    <property type="match status" value="1"/>
</dbReference>
<gene>
    <name evidence="3" type="ORF">PIBRA_LOCUS3329</name>
</gene>
<protein>
    <recommendedName>
        <fullName evidence="2">Peptidase S1 domain-containing protein</fullName>
    </recommendedName>
</protein>
<evidence type="ECO:0000256" key="1">
    <source>
        <dbReference type="SAM" id="SignalP"/>
    </source>
</evidence>
<dbReference type="GO" id="GO:0004252">
    <property type="term" value="F:serine-type endopeptidase activity"/>
    <property type="evidence" value="ECO:0007669"/>
    <property type="project" value="InterPro"/>
</dbReference>
<accession>A0A9P0T4E2</accession>
<proteinExistence type="predicted"/>
<dbReference type="InterPro" id="IPR043504">
    <property type="entry name" value="Peptidase_S1_PA_chymotrypsin"/>
</dbReference>
<feature type="chain" id="PRO_5040126032" description="Peptidase S1 domain-containing protein" evidence="1">
    <location>
        <begin position="23"/>
        <end position="115"/>
    </location>
</feature>
<evidence type="ECO:0000313" key="3">
    <source>
        <dbReference type="EMBL" id="CAH4013984.1"/>
    </source>
</evidence>
<dbReference type="InterPro" id="IPR001254">
    <property type="entry name" value="Trypsin_dom"/>
</dbReference>
<name>A0A9P0T4E2_PIEBR</name>
<dbReference type="EMBL" id="CALOZG010000004">
    <property type="protein sequence ID" value="CAH4013984.1"/>
    <property type="molecule type" value="Genomic_DNA"/>
</dbReference>
<evidence type="ECO:0000313" key="4">
    <source>
        <dbReference type="Proteomes" id="UP001152562"/>
    </source>
</evidence>
<keyword evidence="1" id="KW-0732">Signal</keyword>
<dbReference type="GO" id="GO:0006508">
    <property type="term" value="P:proteolysis"/>
    <property type="evidence" value="ECO:0007669"/>
    <property type="project" value="InterPro"/>
</dbReference>
<dbReference type="SUPFAM" id="SSF50494">
    <property type="entry name" value="Trypsin-like serine proteases"/>
    <property type="match status" value="1"/>
</dbReference>
<organism evidence="3 4">
    <name type="scientific">Pieris brassicae</name>
    <name type="common">White butterfly</name>
    <name type="synonym">Large white butterfly</name>
    <dbReference type="NCBI Taxonomy" id="7116"/>
    <lineage>
        <taxon>Eukaryota</taxon>
        <taxon>Metazoa</taxon>
        <taxon>Ecdysozoa</taxon>
        <taxon>Arthropoda</taxon>
        <taxon>Hexapoda</taxon>
        <taxon>Insecta</taxon>
        <taxon>Pterygota</taxon>
        <taxon>Neoptera</taxon>
        <taxon>Endopterygota</taxon>
        <taxon>Lepidoptera</taxon>
        <taxon>Glossata</taxon>
        <taxon>Ditrysia</taxon>
        <taxon>Papilionoidea</taxon>
        <taxon>Pieridae</taxon>
        <taxon>Pierinae</taxon>
        <taxon>Pieris</taxon>
    </lineage>
</organism>